<evidence type="ECO:0000259" key="14">
    <source>
        <dbReference type="Pfam" id="PF00692"/>
    </source>
</evidence>
<evidence type="ECO:0000256" key="9">
    <source>
        <dbReference type="ARBA" id="ARBA00022842"/>
    </source>
</evidence>
<proteinExistence type="inferred from homology"/>
<sequence>MSAGEAPHDLAVPMDVQLLSDRGTLPTLGSDFAAGMDLYSAESKTVPARGKALIDLQLSIAVPKGHYGRIAPRSGLASKHSIQTGAGVIDADYRGPVMVLLFNHSDTDFEVHPKDRIAQLILERISIPRLRQVETLDTTVRGAGGFGSTGGFGAAAKKHKLEESNGEGEKV</sequence>
<dbReference type="Pfam" id="PF00692">
    <property type="entry name" value="dUTPase"/>
    <property type="match status" value="1"/>
</dbReference>
<dbReference type="NCBIfam" id="NF001862">
    <property type="entry name" value="PRK00601.1"/>
    <property type="match status" value="1"/>
</dbReference>
<keyword evidence="7 13" id="KW-0479">Metal-binding</keyword>
<comment type="catalytic activity">
    <reaction evidence="12">
        <text>dUTP + H2O = dUMP + diphosphate + H(+)</text>
        <dbReference type="Rhea" id="RHEA:10248"/>
        <dbReference type="ChEBI" id="CHEBI:15377"/>
        <dbReference type="ChEBI" id="CHEBI:15378"/>
        <dbReference type="ChEBI" id="CHEBI:33019"/>
        <dbReference type="ChEBI" id="CHEBI:61555"/>
        <dbReference type="ChEBI" id="CHEBI:246422"/>
        <dbReference type="EC" id="3.6.1.23"/>
    </reaction>
    <physiologicalReaction direction="left-to-right" evidence="12">
        <dbReference type="Rhea" id="RHEA:10249"/>
    </physiologicalReaction>
</comment>
<evidence type="ECO:0000256" key="8">
    <source>
        <dbReference type="ARBA" id="ARBA00022801"/>
    </source>
</evidence>
<feature type="domain" description="dUTPase-like" evidence="14">
    <location>
        <begin position="23"/>
        <end position="150"/>
    </location>
</feature>
<dbReference type="InterPro" id="IPR008181">
    <property type="entry name" value="dUTPase"/>
</dbReference>
<evidence type="ECO:0000256" key="10">
    <source>
        <dbReference type="ARBA" id="ARBA00023080"/>
    </source>
</evidence>
<dbReference type="InterPro" id="IPR033704">
    <property type="entry name" value="dUTPase_trimeric"/>
</dbReference>
<dbReference type="NCBIfam" id="TIGR00576">
    <property type="entry name" value="dut"/>
    <property type="match status" value="1"/>
</dbReference>
<comment type="cofactor">
    <cofactor evidence="1 13">
        <name>Mg(2+)</name>
        <dbReference type="ChEBI" id="CHEBI:18420"/>
    </cofactor>
</comment>
<dbReference type="SUPFAM" id="SSF51283">
    <property type="entry name" value="dUTPase-like"/>
    <property type="match status" value="1"/>
</dbReference>
<comment type="subunit">
    <text evidence="4 13">Homotrimer.</text>
</comment>
<evidence type="ECO:0000256" key="5">
    <source>
        <dbReference type="ARBA" id="ARBA00012379"/>
    </source>
</evidence>
<dbReference type="EMBL" id="CP144098">
    <property type="protein sequence ID" value="WWC86379.1"/>
    <property type="molecule type" value="Genomic_DNA"/>
</dbReference>
<dbReference type="GO" id="GO:0000287">
    <property type="term" value="F:magnesium ion binding"/>
    <property type="evidence" value="ECO:0007669"/>
    <property type="project" value="UniProtKB-UniRule"/>
</dbReference>
<dbReference type="CDD" id="cd07557">
    <property type="entry name" value="trimeric_dUTPase"/>
    <property type="match status" value="1"/>
</dbReference>
<evidence type="ECO:0000256" key="4">
    <source>
        <dbReference type="ARBA" id="ARBA00011233"/>
    </source>
</evidence>
<dbReference type="Proteomes" id="UP001355207">
    <property type="component" value="Chromosome 1"/>
</dbReference>
<evidence type="ECO:0000313" key="16">
    <source>
        <dbReference type="Proteomes" id="UP001355207"/>
    </source>
</evidence>
<evidence type="ECO:0000256" key="12">
    <source>
        <dbReference type="ARBA" id="ARBA00048211"/>
    </source>
</evidence>
<evidence type="ECO:0000256" key="11">
    <source>
        <dbReference type="ARBA" id="ARBA00030698"/>
    </source>
</evidence>
<dbReference type="InterPro" id="IPR036157">
    <property type="entry name" value="dUTPase-like_sf"/>
</dbReference>
<keyword evidence="16" id="KW-1185">Reference proteome</keyword>
<evidence type="ECO:0000256" key="6">
    <source>
        <dbReference type="ARBA" id="ARBA00021732"/>
    </source>
</evidence>
<name>A0AAX4JNR7_9TREE</name>
<evidence type="ECO:0000256" key="7">
    <source>
        <dbReference type="ARBA" id="ARBA00022723"/>
    </source>
</evidence>
<dbReference type="Gene3D" id="2.70.40.10">
    <property type="match status" value="1"/>
</dbReference>
<comment type="pathway">
    <text evidence="2 13">Pyrimidine metabolism; dUMP biosynthesis; dUMP from dCTP (dUTP route): step 2/2.</text>
</comment>
<evidence type="ECO:0000256" key="2">
    <source>
        <dbReference type="ARBA" id="ARBA00005142"/>
    </source>
</evidence>
<keyword evidence="9 13" id="KW-0460">Magnesium</keyword>
<comment type="function">
    <text evidence="13">Involved in nucleotide metabolism via production of dUMP, the immediate precursor of thymidine nucleotides, and decreases the intracellular concentration of dUTP so that uracil cannot be incorporated into DNA.</text>
</comment>
<dbReference type="AlphaFoldDB" id="A0AAX4JNR7"/>
<dbReference type="GO" id="GO:0004170">
    <property type="term" value="F:dUTP diphosphatase activity"/>
    <property type="evidence" value="ECO:0007669"/>
    <property type="project" value="UniProtKB-UniRule"/>
</dbReference>
<evidence type="ECO:0000256" key="1">
    <source>
        <dbReference type="ARBA" id="ARBA00001946"/>
    </source>
</evidence>
<keyword evidence="10 13" id="KW-0546">Nucleotide metabolism</keyword>
<dbReference type="GO" id="GO:0006226">
    <property type="term" value="P:dUMP biosynthetic process"/>
    <property type="evidence" value="ECO:0007669"/>
    <property type="project" value="UniProtKB-UniRule"/>
</dbReference>
<dbReference type="PANTHER" id="PTHR11241">
    <property type="entry name" value="DEOXYURIDINE 5'-TRIPHOSPHATE NUCLEOTIDOHYDROLASE"/>
    <property type="match status" value="1"/>
</dbReference>
<protein>
    <recommendedName>
        <fullName evidence="6 13">Deoxyuridine 5'-triphosphate nucleotidohydrolase</fullName>
        <shortName evidence="13">dUTPase</shortName>
        <ecNumber evidence="5 13">3.6.1.23</ecNumber>
    </recommendedName>
    <alternativeName>
        <fullName evidence="11 13">dUTP pyrophosphatase</fullName>
    </alternativeName>
</protein>
<evidence type="ECO:0000313" key="15">
    <source>
        <dbReference type="EMBL" id="WWC86379.1"/>
    </source>
</evidence>
<keyword evidence="8 13" id="KW-0378">Hydrolase</keyword>
<dbReference type="InterPro" id="IPR029054">
    <property type="entry name" value="dUTPase-like"/>
</dbReference>
<reference evidence="15 16" key="1">
    <citation type="submission" date="2024-01" db="EMBL/GenBank/DDBJ databases">
        <title>Comparative genomics of Cryptococcus and Kwoniella reveals pathogenesis evolution and contrasting modes of karyotype evolution via chromosome fusion or intercentromeric recombination.</title>
        <authorList>
            <person name="Coelho M.A."/>
            <person name="David-Palma M."/>
            <person name="Shea T."/>
            <person name="Bowers K."/>
            <person name="McGinley-Smith S."/>
            <person name="Mohammad A.W."/>
            <person name="Gnirke A."/>
            <person name="Yurkov A.M."/>
            <person name="Nowrousian M."/>
            <person name="Sun S."/>
            <person name="Cuomo C.A."/>
            <person name="Heitman J."/>
        </authorList>
    </citation>
    <scope>NUCLEOTIDE SEQUENCE [LARGE SCALE GENOMIC DNA]</scope>
    <source>
        <strain evidence="15 16">CBS 6074</strain>
    </source>
</reference>
<organism evidence="15 16">
    <name type="scientific">Kwoniella dendrophila CBS 6074</name>
    <dbReference type="NCBI Taxonomy" id="1295534"/>
    <lineage>
        <taxon>Eukaryota</taxon>
        <taxon>Fungi</taxon>
        <taxon>Dikarya</taxon>
        <taxon>Basidiomycota</taxon>
        <taxon>Agaricomycotina</taxon>
        <taxon>Tremellomycetes</taxon>
        <taxon>Tremellales</taxon>
        <taxon>Cryptococcaceae</taxon>
        <taxon>Kwoniella</taxon>
    </lineage>
</organism>
<dbReference type="PANTHER" id="PTHR11241:SF0">
    <property type="entry name" value="DEOXYURIDINE 5'-TRIPHOSPHATE NUCLEOTIDOHYDROLASE"/>
    <property type="match status" value="1"/>
</dbReference>
<evidence type="ECO:0000256" key="3">
    <source>
        <dbReference type="ARBA" id="ARBA00006581"/>
    </source>
</evidence>
<dbReference type="RefSeq" id="XP_066073142.1">
    <property type="nucleotide sequence ID" value="XM_066217045.1"/>
</dbReference>
<accession>A0AAX4JNR7</accession>
<dbReference type="EC" id="3.6.1.23" evidence="5 13"/>
<gene>
    <name evidence="15" type="ORF">L201_001255</name>
</gene>
<evidence type="ECO:0000256" key="13">
    <source>
        <dbReference type="RuleBase" id="RU367024"/>
    </source>
</evidence>
<comment type="similarity">
    <text evidence="3 13">Belongs to the dUTPase family.</text>
</comment>
<dbReference type="FunFam" id="2.70.40.10:FF:000007">
    <property type="entry name" value="dUTP pyrophosphatase"/>
    <property type="match status" value="1"/>
</dbReference>
<dbReference type="GO" id="GO:0046081">
    <property type="term" value="P:dUTP catabolic process"/>
    <property type="evidence" value="ECO:0007669"/>
    <property type="project" value="UniProtKB-UniRule"/>
</dbReference>
<dbReference type="GeneID" id="91091927"/>